<dbReference type="Pfam" id="PF16640">
    <property type="entry name" value="Big_3_5"/>
    <property type="match status" value="1"/>
</dbReference>
<comment type="caution">
    <text evidence="6">The sequence shown here is derived from an EMBL/GenBank/DDBJ whole genome shotgun (WGS) entry which is preliminary data.</text>
</comment>
<dbReference type="InterPro" id="IPR013784">
    <property type="entry name" value="Carb-bd-like_fold"/>
</dbReference>
<dbReference type="RefSeq" id="WP_129988531.1">
    <property type="nucleotide sequence ID" value="NZ_SDPU01000030.1"/>
</dbReference>
<protein>
    <recommendedName>
        <fullName evidence="2">alpha-amylase</fullName>
        <ecNumber evidence="2">3.2.1.1</ecNumber>
    </recommendedName>
    <alternativeName>
        <fullName evidence="3">1,4-alpha-D-glucan glucanohydrolase</fullName>
    </alternativeName>
</protein>
<feature type="chain" id="PRO_5020497328" description="alpha-amylase" evidence="4">
    <location>
        <begin position="32"/>
        <end position="426"/>
    </location>
</feature>
<feature type="domain" description="Bacterial Ig-like" evidence="5">
    <location>
        <begin position="339"/>
        <end position="424"/>
    </location>
</feature>
<dbReference type="GO" id="GO:0005975">
    <property type="term" value="P:carbohydrate metabolic process"/>
    <property type="evidence" value="ECO:0007669"/>
    <property type="project" value="UniProtKB-ARBA"/>
</dbReference>
<proteinExistence type="predicted"/>
<keyword evidence="7" id="KW-1185">Reference proteome</keyword>
<dbReference type="OrthoDB" id="5485729at2"/>
<gene>
    <name evidence="6" type="ORF">ETU37_16915</name>
</gene>
<dbReference type="AlphaFoldDB" id="A0A4Q5IWG0"/>
<evidence type="ECO:0000259" key="5">
    <source>
        <dbReference type="Pfam" id="PF16640"/>
    </source>
</evidence>
<dbReference type="Gene3D" id="2.60.40.2700">
    <property type="match status" value="1"/>
</dbReference>
<evidence type="ECO:0000313" key="6">
    <source>
        <dbReference type="EMBL" id="RYU10447.1"/>
    </source>
</evidence>
<accession>A0A4Q5IWG0</accession>
<reference evidence="6 7" key="1">
    <citation type="submission" date="2019-01" db="EMBL/GenBank/DDBJ databases">
        <title>Nocardioides guangzhouensis sp. nov., an actinobacterium isolated from soil.</title>
        <authorList>
            <person name="Fu Y."/>
            <person name="Cai Y."/>
            <person name="Lin Z."/>
            <person name="Chen P."/>
        </authorList>
    </citation>
    <scope>NUCLEOTIDE SEQUENCE [LARGE SCALE GENOMIC DNA]</scope>
    <source>
        <strain evidence="6 7">NBRC 105384</strain>
    </source>
</reference>
<dbReference type="EMBL" id="SDPU01000030">
    <property type="protein sequence ID" value="RYU10447.1"/>
    <property type="molecule type" value="Genomic_DNA"/>
</dbReference>
<dbReference type="Gene3D" id="2.60.40.10">
    <property type="entry name" value="Immunoglobulins"/>
    <property type="match status" value="1"/>
</dbReference>
<dbReference type="GO" id="GO:0030246">
    <property type="term" value="F:carbohydrate binding"/>
    <property type="evidence" value="ECO:0007669"/>
    <property type="project" value="InterPro"/>
</dbReference>
<dbReference type="Proteomes" id="UP000291189">
    <property type="component" value="Unassembled WGS sequence"/>
</dbReference>
<name>A0A4Q5IWG0_9ACTN</name>
<evidence type="ECO:0000256" key="3">
    <source>
        <dbReference type="ARBA" id="ARBA00030238"/>
    </source>
</evidence>
<dbReference type="GO" id="GO:0004556">
    <property type="term" value="F:alpha-amylase activity"/>
    <property type="evidence" value="ECO:0007669"/>
    <property type="project" value="UniProtKB-EC"/>
</dbReference>
<sequence>MTRARTLVGRTTALLLITSGAVMVGSTTAHAADGTITGTITAANRPITYGYADLYKWDAVGKRFAYVTYDFISAASPDKTFSFTVAPGKYAVEVYGSRLPDNSVGDAWALPETLSHAGVIEVTDGGTVRADVSYPTMYTVSGTVSGARAGESEARLLRWEPSHNSFEYFEWDDTRYNGSYSFDHVPAGTYTMEFERPDGTAMGEEKWLGGNAAMPTAPSGSGVFSVGSSDLVKNFNFDGPAPAPVATTAPAIPATAAVGVPITATPGAWTETPSLAFQWLRNGVAIPGATSTTYVPTVADAGGTLAFTVAATQAYTATGNARTGDAAVAKLVSAVTAKAKKKVELGKKAKLKVGVSVPGVASPTGMVKVFEGKDKVAKGVLDTTDGGKLTIKVKNLELGKHKLKVEYLGNTVTNGATDKVKVKVVR</sequence>
<feature type="signal peptide" evidence="4">
    <location>
        <begin position="1"/>
        <end position="31"/>
    </location>
</feature>
<evidence type="ECO:0000256" key="2">
    <source>
        <dbReference type="ARBA" id="ARBA00012595"/>
    </source>
</evidence>
<comment type="catalytic activity">
    <reaction evidence="1">
        <text>Endohydrolysis of (1-&gt;4)-alpha-D-glucosidic linkages in polysaccharides containing three or more (1-&gt;4)-alpha-linked D-glucose units.</text>
        <dbReference type="EC" id="3.2.1.1"/>
    </reaction>
</comment>
<organism evidence="6 7">
    <name type="scientific">Nocardioides iriomotensis</name>
    <dbReference type="NCBI Taxonomy" id="715784"/>
    <lineage>
        <taxon>Bacteria</taxon>
        <taxon>Bacillati</taxon>
        <taxon>Actinomycetota</taxon>
        <taxon>Actinomycetes</taxon>
        <taxon>Propionibacteriales</taxon>
        <taxon>Nocardioidaceae</taxon>
        <taxon>Nocardioides</taxon>
    </lineage>
</organism>
<dbReference type="Gene3D" id="2.60.40.1120">
    <property type="entry name" value="Carboxypeptidase-like, regulatory domain"/>
    <property type="match status" value="1"/>
</dbReference>
<evidence type="ECO:0000256" key="4">
    <source>
        <dbReference type="SAM" id="SignalP"/>
    </source>
</evidence>
<dbReference type="EC" id="3.2.1.1" evidence="2"/>
<keyword evidence="4" id="KW-0732">Signal</keyword>
<dbReference type="SUPFAM" id="SSF49452">
    <property type="entry name" value="Starch-binding domain-like"/>
    <property type="match status" value="1"/>
</dbReference>
<evidence type="ECO:0000313" key="7">
    <source>
        <dbReference type="Proteomes" id="UP000291189"/>
    </source>
</evidence>
<evidence type="ECO:0000256" key="1">
    <source>
        <dbReference type="ARBA" id="ARBA00000548"/>
    </source>
</evidence>
<dbReference type="InterPro" id="IPR032109">
    <property type="entry name" value="Big_3_5"/>
</dbReference>
<dbReference type="InterPro" id="IPR013783">
    <property type="entry name" value="Ig-like_fold"/>
</dbReference>